<dbReference type="CDD" id="cd11041">
    <property type="entry name" value="CYP503A1-like"/>
    <property type="match status" value="2"/>
</dbReference>
<evidence type="ECO:0000313" key="9">
    <source>
        <dbReference type="Proteomes" id="UP000294847"/>
    </source>
</evidence>
<keyword evidence="6" id="KW-0503">Monooxygenase</keyword>
<dbReference type="Gene3D" id="1.10.630.10">
    <property type="entry name" value="Cytochrome P450"/>
    <property type="match status" value="2"/>
</dbReference>
<proteinExistence type="inferred from homology"/>
<keyword evidence="4" id="KW-0560">Oxidoreductase</keyword>
<dbReference type="PANTHER" id="PTHR46206">
    <property type="entry name" value="CYTOCHROME P450"/>
    <property type="match status" value="1"/>
</dbReference>
<dbReference type="Proteomes" id="UP000294847">
    <property type="component" value="Chromosome 2"/>
</dbReference>
<sequence length="957" mass="109098">MLDMSQPGLLTTKALFVLAVAGITLAVCRLLLRFNVLPFGNDVPPATADQLRHIPLLQFDGPNGVERYVSETRSLLRKGYEKYLRRGVPFQMRNPVEELGAQVVLPPKYLDEVKRASTDLFSFEAYSEKAFLLNYSRAPRQTEAAAHIVRVDLTRNLGALVTDLWNESALYLDKTYNSEWQTKQAYEVVCGFVARVTSVAMVGAPLCRNPVWNRIVIETTMASFGAAQAIKDKYSARWRWLAPWSESIQKDLRRIRKESIELLKPLYEDRKAAVSRSDDVQGSSEMFRDTLYWLITSNQKDRSLSGITESQLFLSLAAIHTTSATLNSFVYDWIAHPEYHGEILAEVKDTLAQVQANGGKWTLQHVAMLRKLDSFMKESARINPIGFVSIQRYTLKPYTFKDGFQLPAGVSFVFHSDGVHHDADNYPDPEKFDAYRHLHLRETVDPNRFHFASVSDSALGFGAGNHACPGRFLSAIIMKFFLIQFMTAYEMKYEHGGIERLPNHDNSNSTAPNRTVNLLYPNQAFMGINKRYKFVIYPSSSWEELKRIPEQTASIMDFQHVCNSGEWSLVGGETHELVKTITAELTRSLPARVPNRQQDAKMTFDTIIGHCPEEKGFNLLMTSLEIIAKINACTFVGRELGANKSWVTAVVYSPLWVYFAVTLCNATPDILRPLLRPLFFLPALRNYWNMQKLLKPKLDREMETFRQTDDKRKLLVPKSDQDLPFTHFLLSRYTEAAATIKQLVIDYIQVSYTSTPTTASALFHALWELAQHPEAAEVMRRELATVMIDGNLPKTHLQELKRMDSFLRESFRLHPITRFTLQRYVKEPFQLSDGSRIPPGVMAVVDAQEINRSPEIWENPDEFDMDRFYRLREISGNDNRYHFVTTSSNSPGWGDGTQACPGRFFATSTLKIVMAHIVMNYDVSLRKVAPLKSQPLVNGSYSPDDSVEIFFKSRNVE</sequence>
<dbReference type="InterPro" id="IPR017972">
    <property type="entry name" value="Cyt_P450_CS"/>
</dbReference>
<gene>
    <name evidence="8" type="ORF">PoMZ_02588</name>
</gene>
<name>A0A4P7NBM1_PYROR</name>
<comment type="similarity">
    <text evidence="2">Belongs to the cytochrome P450 family.</text>
</comment>
<dbReference type="Pfam" id="PF00067">
    <property type="entry name" value="p450"/>
    <property type="match status" value="2"/>
</dbReference>
<dbReference type="AlphaFoldDB" id="A0A4P7NBM1"/>
<dbReference type="GO" id="GO:0004497">
    <property type="term" value="F:monooxygenase activity"/>
    <property type="evidence" value="ECO:0007669"/>
    <property type="project" value="UniProtKB-KW"/>
</dbReference>
<reference evidence="8 9" key="1">
    <citation type="journal article" date="2019" name="Mol. Biol. Evol.">
        <title>Blast fungal genomes show frequent chromosomal changes, gene gains and losses, and effector gene turnover.</title>
        <authorList>
            <person name="Gomez Luciano L.B."/>
            <person name="Jason Tsai I."/>
            <person name="Chuma I."/>
            <person name="Tosa Y."/>
            <person name="Chen Y.H."/>
            <person name="Li J.Y."/>
            <person name="Li M.Y."/>
            <person name="Jade Lu M.Y."/>
            <person name="Nakayashiki H."/>
            <person name="Li W.H."/>
        </authorList>
    </citation>
    <scope>NUCLEOTIDE SEQUENCE [LARGE SCALE GENOMIC DNA]</scope>
    <source>
        <strain evidence="8">MZ5-1-6</strain>
    </source>
</reference>
<evidence type="ECO:0000313" key="8">
    <source>
        <dbReference type="EMBL" id="QBZ57654.1"/>
    </source>
</evidence>
<evidence type="ECO:0000256" key="3">
    <source>
        <dbReference type="ARBA" id="ARBA00022723"/>
    </source>
</evidence>
<evidence type="ECO:0000256" key="4">
    <source>
        <dbReference type="ARBA" id="ARBA00023002"/>
    </source>
</evidence>
<evidence type="ECO:0000256" key="5">
    <source>
        <dbReference type="ARBA" id="ARBA00023004"/>
    </source>
</evidence>
<dbReference type="GO" id="GO:0005506">
    <property type="term" value="F:iron ion binding"/>
    <property type="evidence" value="ECO:0007669"/>
    <property type="project" value="InterPro"/>
</dbReference>
<feature type="binding site" description="axial binding residue" evidence="7">
    <location>
        <position position="900"/>
    </location>
    <ligand>
        <name>heme</name>
        <dbReference type="ChEBI" id="CHEBI:30413"/>
    </ligand>
    <ligandPart>
        <name>Fe</name>
        <dbReference type="ChEBI" id="CHEBI:18248"/>
    </ligandPart>
</feature>
<dbReference type="GO" id="GO:0020037">
    <property type="term" value="F:heme binding"/>
    <property type="evidence" value="ECO:0007669"/>
    <property type="project" value="InterPro"/>
</dbReference>
<comment type="cofactor">
    <cofactor evidence="1 7">
        <name>heme</name>
        <dbReference type="ChEBI" id="CHEBI:30413"/>
    </cofactor>
</comment>
<evidence type="ECO:0000256" key="7">
    <source>
        <dbReference type="PIRSR" id="PIRSR602403-1"/>
    </source>
</evidence>
<dbReference type="InterPro" id="IPR001128">
    <property type="entry name" value="Cyt_P450"/>
</dbReference>
<protein>
    <submittedName>
        <fullName evidence="8">Uncharacterized protein</fullName>
    </submittedName>
</protein>
<dbReference type="InterPro" id="IPR002403">
    <property type="entry name" value="Cyt_P450_E_grp-IV"/>
</dbReference>
<keyword evidence="3 7" id="KW-0479">Metal-binding</keyword>
<evidence type="ECO:0000256" key="1">
    <source>
        <dbReference type="ARBA" id="ARBA00001971"/>
    </source>
</evidence>
<dbReference type="SUPFAM" id="SSF48264">
    <property type="entry name" value="Cytochrome P450"/>
    <property type="match status" value="2"/>
</dbReference>
<dbReference type="InterPro" id="IPR036396">
    <property type="entry name" value="Cyt_P450_sf"/>
</dbReference>
<keyword evidence="5 7" id="KW-0408">Iron</keyword>
<evidence type="ECO:0000256" key="2">
    <source>
        <dbReference type="ARBA" id="ARBA00010617"/>
    </source>
</evidence>
<dbReference type="GO" id="GO:0016705">
    <property type="term" value="F:oxidoreductase activity, acting on paired donors, with incorporation or reduction of molecular oxygen"/>
    <property type="evidence" value="ECO:0007669"/>
    <property type="project" value="InterPro"/>
</dbReference>
<keyword evidence="7" id="KW-0349">Heme</keyword>
<accession>A0A4P7NBM1</accession>
<dbReference type="EMBL" id="CP034205">
    <property type="protein sequence ID" value="QBZ57654.1"/>
    <property type="molecule type" value="Genomic_DNA"/>
</dbReference>
<dbReference type="PROSITE" id="PS00086">
    <property type="entry name" value="CYTOCHROME_P450"/>
    <property type="match status" value="1"/>
</dbReference>
<evidence type="ECO:0000256" key="6">
    <source>
        <dbReference type="ARBA" id="ARBA00023033"/>
    </source>
</evidence>
<organism evidence="8 9">
    <name type="scientific">Pyricularia oryzae</name>
    <name type="common">Rice blast fungus</name>
    <name type="synonym">Magnaporthe oryzae</name>
    <dbReference type="NCBI Taxonomy" id="318829"/>
    <lineage>
        <taxon>Eukaryota</taxon>
        <taxon>Fungi</taxon>
        <taxon>Dikarya</taxon>
        <taxon>Ascomycota</taxon>
        <taxon>Pezizomycotina</taxon>
        <taxon>Sordariomycetes</taxon>
        <taxon>Sordariomycetidae</taxon>
        <taxon>Magnaporthales</taxon>
        <taxon>Pyriculariaceae</taxon>
        <taxon>Pyricularia</taxon>
    </lineage>
</organism>
<dbReference type="PRINTS" id="PR00465">
    <property type="entry name" value="EP450IV"/>
</dbReference>